<reference evidence="1 2" key="2">
    <citation type="journal article" date="2022" name="Mol. Ecol. Resour.">
        <title>The genomes of chicory, endive, great burdock and yacon provide insights into Asteraceae paleo-polyploidization history and plant inulin production.</title>
        <authorList>
            <person name="Fan W."/>
            <person name="Wang S."/>
            <person name="Wang H."/>
            <person name="Wang A."/>
            <person name="Jiang F."/>
            <person name="Liu H."/>
            <person name="Zhao H."/>
            <person name="Xu D."/>
            <person name="Zhang Y."/>
        </authorList>
    </citation>
    <scope>NUCLEOTIDE SEQUENCE [LARGE SCALE GENOMIC DNA]</scope>
    <source>
        <strain evidence="2">cv. Punajuju</strain>
        <tissue evidence="1">Leaves</tissue>
    </source>
</reference>
<gene>
    <name evidence="1" type="ORF">L2E82_47839</name>
</gene>
<protein>
    <submittedName>
        <fullName evidence="1">Uncharacterized protein</fullName>
    </submittedName>
</protein>
<proteinExistence type="predicted"/>
<name>A0ACB8YWV6_CICIN</name>
<dbReference type="Proteomes" id="UP001055811">
    <property type="component" value="Linkage Group LG09"/>
</dbReference>
<organism evidence="1 2">
    <name type="scientific">Cichorium intybus</name>
    <name type="common">Chicory</name>
    <dbReference type="NCBI Taxonomy" id="13427"/>
    <lineage>
        <taxon>Eukaryota</taxon>
        <taxon>Viridiplantae</taxon>
        <taxon>Streptophyta</taxon>
        <taxon>Embryophyta</taxon>
        <taxon>Tracheophyta</taxon>
        <taxon>Spermatophyta</taxon>
        <taxon>Magnoliopsida</taxon>
        <taxon>eudicotyledons</taxon>
        <taxon>Gunneridae</taxon>
        <taxon>Pentapetalae</taxon>
        <taxon>asterids</taxon>
        <taxon>campanulids</taxon>
        <taxon>Asterales</taxon>
        <taxon>Asteraceae</taxon>
        <taxon>Cichorioideae</taxon>
        <taxon>Cichorieae</taxon>
        <taxon>Cichoriinae</taxon>
        <taxon>Cichorium</taxon>
    </lineage>
</organism>
<sequence>MKYVMMMVMLWRAVGRPVQNRAGTNGGFHVKQQQVKVVTKHQRPQTLDSLFANMKEQRMKVLSQQHQNINTGGRRFGPGQQRPRPPWTRSYNN</sequence>
<keyword evidence="2" id="KW-1185">Reference proteome</keyword>
<reference evidence="2" key="1">
    <citation type="journal article" date="2022" name="Mol. Ecol. Resour.">
        <title>The genomes of chicory, endive, great burdock and yacon provide insights into Asteraceae palaeo-polyploidization history and plant inulin production.</title>
        <authorList>
            <person name="Fan W."/>
            <person name="Wang S."/>
            <person name="Wang H."/>
            <person name="Wang A."/>
            <person name="Jiang F."/>
            <person name="Liu H."/>
            <person name="Zhao H."/>
            <person name="Xu D."/>
            <person name="Zhang Y."/>
        </authorList>
    </citation>
    <scope>NUCLEOTIDE SEQUENCE [LARGE SCALE GENOMIC DNA]</scope>
    <source>
        <strain evidence="2">cv. Punajuju</strain>
    </source>
</reference>
<comment type="caution">
    <text evidence="1">The sequence shown here is derived from an EMBL/GenBank/DDBJ whole genome shotgun (WGS) entry which is preliminary data.</text>
</comment>
<evidence type="ECO:0000313" key="2">
    <source>
        <dbReference type="Proteomes" id="UP001055811"/>
    </source>
</evidence>
<accession>A0ACB8YWV6</accession>
<dbReference type="EMBL" id="CM042017">
    <property type="protein sequence ID" value="KAI3689869.1"/>
    <property type="molecule type" value="Genomic_DNA"/>
</dbReference>
<evidence type="ECO:0000313" key="1">
    <source>
        <dbReference type="EMBL" id="KAI3689869.1"/>
    </source>
</evidence>